<comment type="caution">
    <text evidence="5">The sequence shown here is derived from an EMBL/GenBank/DDBJ whole genome shotgun (WGS) entry which is preliminary data.</text>
</comment>
<dbReference type="Pfam" id="PF21310">
    <property type="entry name" value="OCRL-like_ASH"/>
    <property type="match status" value="1"/>
</dbReference>
<dbReference type="InterPro" id="IPR045849">
    <property type="entry name" value="IP5P_plant"/>
</dbReference>
<dbReference type="Proteomes" id="UP000747110">
    <property type="component" value="Unassembled WGS sequence"/>
</dbReference>
<organism evidence="5 6">
    <name type="scientific">Volvox reticuliferus</name>
    <dbReference type="NCBI Taxonomy" id="1737510"/>
    <lineage>
        <taxon>Eukaryota</taxon>
        <taxon>Viridiplantae</taxon>
        <taxon>Chlorophyta</taxon>
        <taxon>core chlorophytes</taxon>
        <taxon>Chlorophyceae</taxon>
        <taxon>CS clade</taxon>
        <taxon>Chlamydomonadales</taxon>
        <taxon>Volvocaceae</taxon>
        <taxon>Volvox</taxon>
    </lineage>
</organism>
<reference evidence="5" key="1">
    <citation type="journal article" date="2021" name="Proc. Natl. Acad. Sci. U.S.A.">
        <title>Three genomes in the algal genus Volvox reveal the fate of a haploid sex-determining region after a transition to homothallism.</title>
        <authorList>
            <person name="Yamamoto K."/>
            <person name="Hamaji T."/>
            <person name="Kawai-Toyooka H."/>
            <person name="Matsuzaki R."/>
            <person name="Takahashi F."/>
            <person name="Nishimura Y."/>
            <person name="Kawachi M."/>
            <person name="Noguchi H."/>
            <person name="Minakuchi Y."/>
            <person name="Umen J.G."/>
            <person name="Toyoda A."/>
            <person name="Nozaki H."/>
        </authorList>
    </citation>
    <scope>NUCLEOTIDE SEQUENCE</scope>
    <source>
        <strain evidence="5">NIES-3786</strain>
    </source>
</reference>
<sequence length="1095" mass="112338">MKKLLANIGGKVAALADDIASYNDSTRYGSTSKPTGPGPGSVPGVKSASTGRDVDAGAVLDPVLEHLLRNVRSRHVRQHFARTPATEYTQLREVTIQVATFNVAGKKPPPGLKLDDWLGAGPATGGMRGRWPPGAATTTAVGANGGDGPDMLAVGFAEIVPLSAGNVMGVWGSLHVDAWDRCLAVYLNGEEWATQRYGPSAPAAAGQAAAGATAATLLDTKWHGGGGAADAAPGTLNGSSATAICTGGGANPRSYSKVSAAGVTGGSSVQVDQEYVQVASKQLVGVYLSVWVRRKLLPEIRGVQVTTVATGFGGYLGNKGAVAARMRLYDSSLVFVASHLTAGEAEGDELRRNADMHEILRRAIFTSAPDGGGAVAMTAASAALISASLGPGHWPSSTSGITDHDLVIWVGDLNYRISTVPSAGTTASLAAGTTGEVRPMGQLGLTDADVRAAIRTGRLDLLLAADQLNRERAAGRVFQGWHEGRLTFLPTYKFKMGTHVYNGDDLTPSGSAGSLTAAAAMPTAAAFAAPPSGEGDDGDSGAAAGPGGTAADPEKHKRRTPAWCDRILWWTRTGLRNQQTHQTHPSPPHAVAGHGASGTATGPTVAPGLRQLAYWRGELTVSDHKPVAAAFVAEVVSYDRRRIEGVLEAGMRAVDLMQESLRPRVTVEPVVLEAGEWVALGRPIPMRVHLTNTGTVEAIFHFVPPPHPGRRGLGDKFGLDDETPPLPPWLVAMPAEGVVAPGESCEITLTVLVEGGAGGAAAQLSDERPSSSSTASSPPLTHGSLDSIVILRVEDSGDKFISIGGRYRRSFLGMSLEALSRLGSRPPLGLLEAVELAEHLGLGRTKQELEGAPVAADDGSTDDGTVDPPKEVRALVSELLGNSAAALRVPGILVDSAALVLARAGHDDVAAAAAAAAQASPAATIGGGEEAAAAAAIQPTSLEAQRALLRQLEPLRLILDAGGRVPPGTDPHDVAAMLLLWCGQLPYPLIPAAAADAAAAAPPASPAEAAALLRRLCSPLQLAVVSELLRLLRAALEPAAADLNGLTAARLAAAAAAWWMPPLPAGAVAGASSAQRSLLTLLIAGGDASSSWPLE</sequence>
<dbReference type="OrthoDB" id="62798at2759"/>
<feature type="compositionally biased region" description="Low complexity" evidence="3">
    <location>
        <begin position="770"/>
        <end position="779"/>
    </location>
</feature>
<evidence type="ECO:0000256" key="3">
    <source>
        <dbReference type="SAM" id="MobiDB-lite"/>
    </source>
</evidence>
<dbReference type="InterPro" id="IPR013783">
    <property type="entry name" value="Ig-like_fold"/>
</dbReference>
<comment type="similarity">
    <text evidence="1">Belongs to the inositol polyphosphate 5-phosphatase family.</text>
</comment>
<dbReference type="Gene3D" id="1.10.555.10">
    <property type="entry name" value="Rho GTPase activation protein"/>
    <property type="match status" value="1"/>
</dbReference>
<dbReference type="SUPFAM" id="SSF56219">
    <property type="entry name" value="DNase I-like"/>
    <property type="match status" value="1"/>
</dbReference>
<feature type="region of interest" description="Disordered" evidence="3">
    <location>
        <begin position="527"/>
        <end position="559"/>
    </location>
</feature>
<dbReference type="Gene3D" id="2.60.40.10">
    <property type="entry name" value="Immunoglobulins"/>
    <property type="match status" value="1"/>
</dbReference>
<dbReference type="Pfam" id="PF22669">
    <property type="entry name" value="Exo_endo_phos2"/>
    <property type="match status" value="1"/>
</dbReference>
<keyword evidence="6" id="KW-1185">Reference proteome</keyword>
<evidence type="ECO:0000256" key="1">
    <source>
        <dbReference type="ARBA" id="ARBA00010768"/>
    </source>
</evidence>
<dbReference type="PANTHER" id="PTHR45666:SF22">
    <property type="entry name" value="TYPE I INOSITOL POLYPHOSPHATE 5-PHOSPHATASE 4"/>
    <property type="match status" value="1"/>
</dbReference>
<name>A0A8J4FQM7_9CHLO</name>
<feature type="region of interest" description="Disordered" evidence="3">
    <location>
        <begin position="760"/>
        <end position="780"/>
    </location>
</feature>
<dbReference type="Gene3D" id="3.60.10.10">
    <property type="entry name" value="Endonuclease/exonuclease/phosphatase"/>
    <property type="match status" value="1"/>
</dbReference>
<feature type="region of interest" description="Disordered" evidence="3">
    <location>
        <begin position="26"/>
        <end position="50"/>
    </location>
</feature>
<evidence type="ECO:0000313" key="5">
    <source>
        <dbReference type="EMBL" id="GIL84934.1"/>
    </source>
</evidence>
<proteinExistence type="inferred from homology"/>
<dbReference type="InterPro" id="IPR048869">
    <property type="entry name" value="OCRL-1_2_ASH"/>
</dbReference>
<dbReference type="GO" id="GO:0034485">
    <property type="term" value="F:phosphatidylinositol-3,4,5-trisphosphate 5-phosphatase activity"/>
    <property type="evidence" value="ECO:0007669"/>
    <property type="project" value="TreeGrafter"/>
</dbReference>
<dbReference type="GO" id="GO:0004439">
    <property type="term" value="F:phosphatidylinositol-4,5-bisphosphate 5-phosphatase activity"/>
    <property type="evidence" value="ECO:0007669"/>
    <property type="project" value="TreeGrafter"/>
</dbReference>
<gene>
    <name evidence="5" type="ORF">Vretifemale_13525</name>
</gene>
<dbReference type="EMBL" id="BNCP01000031">
    <property type="protein sequence ID" value="GIL84934.1"/>
    <property type="molecule type" value="Genomic_DNA"/>
</dbReference>
<dbReference type="InterPro" id="IPR000300">
    <property type="entry name" value="IPPc"/>
</dbReference>
<protein>
    <recommendedName>
        <fullName evidence="4">Inositol polyphosphate-related phosphatase domain-containing protein</fullName>
    </recommendedName>
</protein>
<evidence type="ECO:0000313" key="6">
    <source>
        <dbReference type="Proteomes" id="UP000747110"/>
    </source>
</evidence>
<feature type="region of interest" description="Disordered" evidence="3">
    <location>
        <begin position="577"/>
        <end position="601"/>
    </location>
</feature>
<dbReference type="InterPro" id="IPR036691">
    <property type="entry name" value="Endo/exonu/phosph_ase_sf"/>
</dbReference>
<dbReference type="PANTHER" id="PTHR45666">
    <property type="entry name" value="TYPE IV INOSITOL POLYPHOSPHATE 5-PHOSPHATASE 9"/>
    <property type="match status" value="1"/>
</dbReference>
<dbReference type="SMART" id="SM00128">
    <property type="entry name" value="IPPc"/>
    <property type="match status" value="1"/>
</dbReference>
<keyword evidence="2" id="KW-0378">Hydrolase</keyword>
<evidence type="ECO:0000256" key="2">
    <source>
        <dbReference type="ARBA" id="ARBA00022801"/>
    </source>
</evidence>
<dbReference type="AlphaFoldDB" id="A0A8J4FQM7"/>
<accession>A0A8J4FQM7</accession>
<evidence type="ECO:0000259" key="4">
    <source>
        <dbReference type="SMART" id="SM00128"/>
    </source>
</evidence>
<dbReference type="GO" id="GO:0046856">
    <property type="term" value="P:phosphatidylinositol dephosphorylation"/>
    <property type="evidence" value="ECO:0007669"/>
    <property type="project" value="InterPro"/>
</dbReference>
<dbReference type="InterPro" id="IPR008936">
    <property type="entry name" value="Rho_GTPase_activation_prot"/>
</dbReference>
<dbReference type="GO" id="GO:0004445">
    <property type="term" value="F:inositol-polyphosphate 5-phosphatase activity"/>
    <property type="evidence" value="ECO:0007669"/>
    <property type="project" value="InterPro"/>
</dbReference>
<feature type="domain" description="Inositol polyphosphate-related phosphatase" evidence="4">
    <location>
        <begin position="92"/>
        <end position="639"/>
    </location>
</feature>